<dbReference type="KEGG" id="bsol:FSW04_18545"/>
<feature type="binding site" evidence="7 9">
    <location>
        <begin position="104"/>
        <end position="105"/>
    </location>
    <ligand>
        <name>substrate</name>
    </ligand>
</feature>
<evidence type="ECO:0000256" key="6">
    <source>
        <dbReference type="ARBA" id="ARBA00023239"/>
    </source>
</evidence>
<accession>A0A5B8U9T8</accession>
<dbReference type="NCBIfam" id="NF003807">
    <property type="entry name" value="PRK05395.1-4"/>
    <property type="match status" value="1"/>
</dbReference>
<reference evidence="11 12" key="1">
    <citation type="journal article" date="2018" name="J. Microbiol.">
        <title>Baekduia soli gen. nov., sp. nov., a novel bacterium isolated from the soil of Baekdu Mountain and proposal of a novel family name, Baekduiaceae fam. nov.</title>
        <authorList>
            <person name="An D.S."/>
            <person name="Siddiqi M.Z."/>
            <person name="Kim K.H."/>
            <person name="Yu H.S."/>
            <person name="Im W.T."/>
        </authorList>
    </citation>
    <scope>NUCLEOTIDE SEQUENCE [LARGE SCALE GENOMIC DNA]</scope>
    <source>
        <strain evidence="11 12">BR7-21</strain>
    </source>
</reference>
<dbReference type="NCBIfam" id="NF003805">
    <property type="entry name" value="PRK05395.1-2"/>
    <property type="match status" value="1"/>
</dbReference>
<dbReference type="Pfam" id="PF01220">
    <property type="entry name" value="DHquinase_II"/>
    <property type="match status" value="1"/>
</dbReference>
<comment type="function">
    <text evidence="7">Catalyzes a trans-dehydration via an enolate intermediate.</text>
</comment>
<dbReference type="PIRSF" id="PIRSF001399">
    <property type="entry name" value="DHquinase_II"/>
    <property type="match status" value="1"/>
</dbReference>
<evidence type="ECO:0000256" key="3">
    <source>
        <dbReference type="ARBA" id="ARBA00011037"/>
    </source>
</evidence>
<evidence type="ECO:0000313" key="11">
    <source>
        <dbReference type="EMBL" id="QEC49371.1"/>
    </source>
</evidence>
<dbReference type="GO" id="GO:0009073">
    <property type="term" value="P:aromatic amino acid family biosynthetic process"/>
    <property type="evidence" value="ECO:0007669"/>
    <property type="project" value="UniProtKB-KW"/>
</dbReference>
<dbReference type="InterPro" id="IPR001874">
    <property type="entry name" value="DHquinase_II"/>
</dbReference>
<feature type="binding site" evidence="7 9">
    <location>
        <position position="114"/>
    </location>
    <ligand>
        <name>substrate</name>
    </ligand>
</feature>
<keyword evidence="7" id="KW-0057">Aromatic amino acid biosynthesis</keyword>
<proteinExistence type="inferred from homology"/>
<dbReference type="GO" id="GO:0003855">
    <property type="term" value="F:3-dehydroquinate dehydratase activity"/>
    <property type="evidence" value="ECO:0007669"/>
    <property type="project" value="UniProtKB-UniRule"/>
</dbReference>
<feature type="binding site" evidence="7 9">
    <location>
        <position position="83"/>
    </location>
    <ligand>
        <name>substrate</name>
    </ligand>
</feature>
<evidence type="ECO:0000256" key="10">
    <source>
        <dbReference type="PIRSR" id="PIRSR001399-3"/>
    </source>
</evidence>
<feature type="binding site" evidence="7 9">
    <location>
        <position position="90"/>
    </location>
    <ligand>
        <name>substrate</name>
    </ligand>
</feature>
<dbReference type="PANTHER" id="PTHR21272:SF3">
    <property type="entry name" value="CATABOLIC 3-DEHYDROQUINASE"/>
    <property type="match status" value="1"/>
</dbReference>
<evidence type="ECO:0000256" key="4">
    <source>
        <dbReference type="ARBA" id="ARBA00011193"/>
    </source>
</evidence>
<dbReference type="OrthoDB" id="9790793at2"/>
<dbReference type="Gene3D" id="3.40.50.9100">
    <property type="entry name" value="Dehydroquinase, class II"/>
    <property type="match status" value="1"/>
</dbReference>
<keyword evidence="6 7" id="KW-0456">Lyase</keyword>
<sequence length="147" mass="16545">MTTRNRIDIVHGVNLDMLGRRPAAHYGDLTFDQLEQQIEGFAHELDLEPRFFQTNSEGEFVGHLHRLEGLADGVILNPGAWTHYAWAIRDALEIAAVPAVEVHLSDVEHREEFRRVSVIRDLCVATVAGQGVEGYREALAILKRHLA</sequence>
<dbReference type="CDD" id="cd00466">
    <property type="entry name" value="DHQase_II"/>
    <property type="match status" value="1"/>
</dbReference>
<dbReference type="GO" id="GO:0008652">
    <property type="term" value="P:amino acid biosynthetic process"/>
    <property type="evidence" value="ECO:0007669"/>
    <property type="project" value="UniProtKB-KW"/>
</dbReference>
<keyword evidence="7" id="KW-0028">Amino-acid biosynthesis</keyword>
<evidence type="ECO:0000256" key="1">
    <source>
        <dbReference type="ARBA" id="ARBA00001864"/>
    </source>
</evidence>
<feature type="active site" description="Proton acceptor" evidence="7 8">
    <location>
        <position position="26"/>
    </location>
</feature>
<dbReference type="InterPro" id="IPR036441">
    <property type="entry name" value="DHquinase_II_sf"/>
</dbReference>
<dbReference type="EC" id="4.2.1.10" evidence="5 7"/>
<comment type="subunit">
    <text evidence="4 7">Homododecamer.</text>
</comment>
<dbReference type="HAMAP" id="MF_00169">
    <property type="entry name" value="AroQ"/>
    <property type="match status" value="1"/>
</dbReference>
<evidence type="ECO:0000256" key="8">
    <source>
        <dbReference type="PIRSR" id="PIRSR001399-1"/>
    </source>
</evidence>
<name>A0A5B8U9T8_9ACTN</name>
<dbReference type="UniPathway" id="UPA00053">
    <property type="reaction ID" value="UER00086"/>
</dbReference>
<keyword evidence="12" id="KW-1185">Reference proteome</keyword>
<evidence type="ECO:0000256" key="5">
    <source>
        <dbReference type="ARBA" id="ARBA00012060"/>
    </source>
</evidence>
<dbReference type="PANTHER" id="PTHR21272">
    <property type="entry name" value="CATABOLIC 3-DEHYDROQUINASE"/>
    <property type="match status" value="1"/>
</dbReference>
<evidence type="ECO:0000256" key="2">
    <source>
        <dbReference type="ARBA" id="ARBA00004902"/>
    </source>
</evidence>
<protein>
    <recommendedName>
        <fullName evidence="5 7">3-dehydroquinate dehydratase</fullName>
        <shortName evidence="7">3-dehydroquinase</shortName>
        <ecNumber evidence="5 7">4.2.1.10</ecNumber>
    </recommendedName>
    <alternativeName>
        <fullName evidence="7">Type II DHQase</fullName>
    </alternativeName>
</protein>
<evidence type="ECO:0000256" key="7">
    <source>
        <dbReference type="HAMAP-Rule" id="MF_00169"/>
    </source>
</evidence>
<comment type="pathway">
    <text evidence="2 7">Metabolic intermediate biosynthesis; chorismate biosynthesis; chorismate from D-erythrose 4-phosphate and phosphoenolpyruvate: step 3/7.</text>
</comment>
<dbReference type="EMBL" id="CP042430">
    <property type="protein sequence ID" value="QEC49371.1"/>
    <property type="molecule type" value="Genomic_DNA"/>
</dbReference>
<dbReference type="Proteomes" id="UP000321805">
    <property type="component" value="Chromosome"/>
</dbReference>
<feature type="active site" description="Proton donor" evidence="7 8">
    <location>
        <position position="103"/>
    </location>
</feature>
<dbReference type="SUPFAM" id="SSF52304">
    <property type="entry name" value="Type II 3-dehydroquinate dehydratase"/>
    <property type="match status" value="1"/>
</dbReference>
<dbReference type="RefSeq" id="WP_146921733.1">
    <property type="nucleotide sequence ID" value="NZ_CP042430.1"/>
</dbReference>
<evidence type="ECO:0000256" key="9">
    <source>
        <dbReference type="PIRSR" id="PIRSR001399-2"/>
    </source>
</evidence>
<dbReference type="AlphaFoldDB" id="A0A5B8U9T8"/>
<dbReference type="GO" id="GO:0009423">
    <property type="term" value="P:chorismate biosynthetic process"/>
    <property type="evidence" value="ECO:0007669"/>
    <property type="project" value="UniProtKB-UniRule"/>
</dbReference>
<feature type="site" description="Transition state stabilizer" evidence="7 10">
    <location>
        <position position="21"/>
    </location>
</feature>
<comment type="similarity">
    <text evidence="3 7">Belongs to the type-II 3-dehydroquinase family.</text>
</comment>
<comment type="catalytic activity">
    <reaction evidence="1 7">
        <text>3-dehydroquinate = 3-dehydroshikimate + H2O</text>
        <dbReference type="Rhea" id="RHEA:21096"/>
        <dbReference type="ChEBI" id="CHEBI:15377"/>
        <dbReference type="ChEBI" id="CHEBI:16630"/>
        <dbReference type="ChEBI" id="CHEBI:32364"/>
        <dbReference type="EC" id="4.2.1.10"/>
    </reaction>
</comment>
<dbReference type="GO" id="GO:0019631">
    <property type="term" value="P:quinate catabolic process"/>
    <property type="evidence" value="ECO:0007669"/>
    <property type="project" value="TreeGrafter"/>
</dbReference>
<organism evidence="11 12">
    <name type="scientific">Baekduia soli</name>
    <dbReference type="NCBI Taxonomy" id="496014"/>
    <lineage>
        <taxon>Bacteria</taxon>
        <taxon>Bacillati</taxon>
        <taxon>Actinomycetota</taxon>
        <taxon>Thermoleophilia</taxon>
        <taxon>Solirubrobacterales</taxon>
        <taxon>Baekduiaceae</taxon>
        <taxon>Baekduia</taxon>
    </lineage>
</organism>
<feature type="binding site" evidence="7 9">
    <location>
        <position position="77"/>
    </location>
    <ligand>
        <name>substrate</name>
    </ligand>
</feature>
<evidence type="ECO:0000313" key="12">
    <source>
        <dbReference type="Proteomes" id="UP000321805"/>
    </source>
</evidence>
<gene>
    <name evidence="7" type="primary">aroQ</name>
    <name evidence="11" type="ORF">FSW04_18545</name>
</gene>